<evidence type="ECO:0000256" key="1">
    <source>
        <dbReference type="SAM" id="MobiDB-lite"/>
    </source>
</evidence>
<dbReference type="Proteomes" id="UP000619244">
    <property type="component" value="Unassembled WGS sequence"/>
</dbReference>
<dbReference type="EMBL" id="BMVU01000077">
    <property type="protein sequence ID" value="GGY11238.1"/>
    <property type="molecule type" value="Genomic_DNA"/>
</dbReference>
<feature type="compositionally biased region" description="Gly residues" evidence="1">
    <location>
        <begin position="77"/>
        <end position="95"/>
    </location>
</feature>
<keyword evidence="3" id="KW-1185">Reference proteome</keyword>
<feature type="compositionally biased region" description="Basic and acidic residues" evidence="1">
    <location>
        <begin position="19"/>
        <end position="57"/>
    </location>
</feature>
<name>A0A918U8F3_9ACTN</name>
<reference evidence="2" key="1">
    <citation type="journal article" date="2014" name="Int. J. Syst. Evol. Microbiol.">
        <title>Complete genome sequence of Corynebacterium casei LMG S-19264T (=DSM 44701T), isolated from a smear-ripened cheese.</title>
        <authorList>
            <consortium name="US DOE Joint Genome Institute (JGI-PGF)"/>
            <person name="Walter F."/>
            <person name="Albersmeier A."/>
            <person name="Kalinowski J."/>
            <person name="Ruckert C."/>
        </authorList>
    </citation>
    <scope>NUCLEOTIDE SEQUENCE</scope>
    <source>
        <strain evidence="2">JCM 4790</strain>
    </source>
</reference>
<protein>
    <submittedName>
        <fullName evidence="2">Uncharacterized protein</fullName>
    </submittedName>
</protein>
<feature type="region of interest" description="Disordered" evidence="1">
    <location>
        <begin position="1"/>
        <end position="103"/>
    </location>
</feature>
<evidence type="ECO:0000313" key="2">
    <source>
        <dbReference type="EMBL" id="GGY11238.1"/>
    </source>
</evidence>
<reference evidence="2" key="2">
    <citation type="submission" date="2020-09" db="EMBL/GenBank/DDBJ databases">
        <authorList>
            <person name="Sun Q."/>
            <person name="Ohkuma M."/>
        </authorList>
    </citation>
    <scope>NUCLEOTIDE SEQUENCE</scope>
    <source>
        <strain evidence="2">JCM 4790</strain>
    </source>
</reference>
<organism evidence="2 3">
    <name type="scientific">Streptomyces minutiscleroticus</name>
    <dbReference type="NCBI Taxonomy" id="68238"/>
    <lineage>
        <taxon>Bacteria</taxon>
        <taxon>Bacillati</taxon>
        <taxon>Actinomycetota</taxon>
        <taxon>Actinomycetes</taxon>
        <taxon>Kitasatosporales</taxon>
        <taxon>Streptomycetaceae</taxon>
        <taxon>Streptomyces</taxon>
    </lineage>
</organism>
<dbReference type="AlphaFoldDB" id="A0A918U8F3"/>
<accession>A0A918U8F3</accession>
<proteinExistence type="predicted"/>
<dbReference type="RefSeq" id="WP_190194739.1">
    <property type="nucleotide sequence ID" value="NZ_BMVU01000077.1"/>
</dbReference>
<evidence type="ECO:0000313" key="3">
    <source>
        <dbReference type="Proteomes" id="UP000619244"/>
    </source>
</evidence>
<comment type="caution">
    <text evidence="2">The sequence shown here is derived from an EMBL/GenBank/DDBJ whole genome shotgun (WGS) entry which is preliminary data.</text>
</comment>
<sequence length="103" mass="11256">MNDETQNQDHGIPAHHGVQRGDDAAEKAERAAQERRDAERERAESRPFDYPYPERRANVRARRHISKEEADADMPPGVGGSYGTTGGGQPGGTGVGNPPRHQD</sequence>
<gene>
    <name evidence="2" type="ORF">GCM10010358_74600</name>
</gene>